<dbReference type="NCBIfam" id="NF002780">
    <property type="entry name" value="PRK02898.1"/>
    <property type="match status" value="1"/>
</dbReference>
<comment type="pathway">
    <text evidence="10">Cofactor biosynthesis; adenosylcobalamin biosynthesis.</text>
</comment>
<organism evidence="11 12">
    <name type="scientific">Anaerosporobacter mobilis DSM 15930</name>
    <dbReference type="NCBI Taxonomy" id="1120996"/>
    <lineage>
        <taxon>Bacteria</taxon>
        <taxon>Bacillati</taxon>
        <taxon>Bacillota</taxon>
        <taxon>Clostridia</taxon>
        <taxon>Lachnospirales</taxon>
        <taxon>Lachnospiraceae</taxon>
        <taxon>Anaerosporobacter</taxon>
    </lineage>
</organism>
<keyword evidence="8 10" id="KW-0472">Membrane</keyword>
<dbReference type="EMBL" id="FRCP01000006">
    <property type="protein sequence ID" value="SHM11006.1"/>
    <property type="molecule type" value="Genomic_DNA"/>
</dbReference>
<protein>
    <recommendedName>
        <fullName evidence="10">Cobalt transport protein CbiN</fullName>
    </recommendedName>
    <alternativeName>
        <fullName evidence="10">Energy-coupling factor transporter probable substrate-capture protein CbiN</fullName>
        <shortName evidence="10">ECF transporter S component CbiN</shortName>
    </alternativeName>
</protein>
<dbReference type="AlphaFoldDB" id="A0A1M7G487"/>
<comment type="subcellular location">
    <subcellularLocation>
        <location evidence="10">Cell membrane</location>
        <topology evidence="10">Multi-pass membrane protein</topology>
    </subcellularLocation>
</comment>
<evidence type="ECO:0000256" key="8">
    <source>
        <dbReference type="ARBA" id="ARBA00023136"/>
    </source>
</evidence>
<keyword evidence="6 10" id="KW-1133">Transmembrane helix</keyword>
<sequence>MKLSKKKLIIILLVLCVLIATVPLLMNRESEFGGADGQAEDLISEINPDYEAWADPVMEPPGGETESLLFCLQAALGAGVFGYGLGVLRERSRKESKSA</sequence>
<evidence type="ECO:0000256" key="7">
    <source>
        <dbReference type="ARBA" id="ARBA00023065"/>
    </source>
</evidence>
<evidence type="ECO:0000256" key="6">
    <source>
        <dbReference type="ARBA" id="ARBA00022989"/>
    </source>
</evidence>
<evidence type="ECO:0000256" key="1">
    <source>
        <dbReference type="ARBA" id="ARBA00022426"/>
    </source>
</evidence>
<dbReference type="GO" id="GO:0005886">
    <property type="term" value="C:plasma membrane"/>
    <property type="evidence" value="ECO:0007669"/>
    <property type="project" value="UniProtKB-SubCell"/>
</dbReference>
<evidence type="ECO:0000313" key="12">
    <source>
        <dbReference type="Proteomes" id="UP000184038"/>
    </source>
</evidence>
<comment type="subunit">
    <text evidence="10">Forms an energy-coupling factor (ECF) transporter complex composed of an ATP-binding protein (A component, CbiO), a transmembrane protein (T component, CbiQ) and 2 possible substrate-capture proteins (S components, CbiM and CbiN) of unknown stoichimetry.</text>
</comment>
<evidence type="ECO:0000256" key="9">
    <source>
        <dbReference type="ARBA" id="ARBA00023285"/>
    </source>
</evidence>
<comment type="similarity">
    <text evidence="10">Belongs to the CbiN family.</text>
</comment>
<reference evidence="11 12" key="1">
    <citation type="submission" date="2016-11" db="EMBL/GenBank/DDBJ databases">
        <authorList>
            <person name="Jaros S."/>
            <person name="Januszkiewicz K."/>
            <person name="Wedrychowicz H."/>
        </authorList>
    </citation>
    <scope>NUCLEOTIDE SEQUENCE [LARGE SCALE GENOMIC DNA]</scope>
    <source>
        <strain evidence="11 12">DSM 15930</strain>
    </source>
</reference>
<keyword evidence="2 10" id="KW-0813">Transport</keyword>
<dbReference type="PANTHER" id="PTHR38662">
    <property type="entry name" value="COBALT TRANSPORT PROTEIN CBIN"/>
    <property type="match status" value="1"/>
</dbReference>
<keyword evidence="9 10" id="KW-0170">Cobalt</keyword>
<dbReference type="RefSeq" id="WP_073283250.1">
    <property type="nucleotide sequence ID" value="NZ_FRCP01000006.1"/>
</dbReference>
<keyword evidence="7 10" id="KW-0406">Ion transport</keyword>
<keyword evidence="12" id="KW-1185">Reference proteome</keyword>
<dbReference type="UniPathway" id="UPA00148"/>
<keyword evidence="4 10" id="KW-0169">Cobalamin biosynthesis</keyword>
<evidence type="ECO:0000313" key="11">
    <source>
        <dbReference type="EMBL" id="SHM11006.1"/>
    </source>
</evidence>
<gene>
    <name evidence="10" type="primary">cbiN</name>
    <name evidence="11" type="ORF">SAMN02746066_00815</name>
</gene>
<evidence type="ECO:0000256" key="3">
    <source>
        <dbReference type="ARBA" id="ARBA00022475"/>
    </source>
</evidence>
<accession>A0A1M7G487</accession>
<proteinExistence type="inferred from homology"/>
<dbReference type="PANTHER" id="PTHR38662:SF1">
    <property type="entry name" value="COBALT TRANSPORT PROTEIN CBIN"/>
    <property type="match status" value="1"/>
</dbReference>
<evidence type="ECO:0000256" key="10">
    <source>
        <dbReference type="HAMAP-Rule" id="MF_00330"/>
    </source>
</evidence>
<dbReference type="Proteomes" id="UP000184038">
    <property type="component" value="Unassembled WGS sequence"/>
</dbReference>
<feature type="transmembrane region" description="Helical" evidence="10">
    <location>
        <begin position="7"/>
        <end position="26"/>
    </location>
</feature>
<keyword evidence="3 10" id="KW-1003">Cell membrane</keyword>
<keyword evidence="5 10" id="KW-0812">Transmembrane</keyword>
<feature type="transmembrane region" description="Helical" evidence="10">
    <location>
        <begin position="67"/>
        <end position="88"/>
    </location>
</feature>
<keyword evidence="1 10" id="KW-0171">Cobalt transport</keyword>
<dbReference type="GO" id="GO:0009236">
    <property type="term" value="P:cobalamin biosynthetic process"/>
    <property type="evidence" value="ECO:0007669"/>
    <property type="project" value="UniProtKB-UniRule"/>
</dbReference>
<dbReference type="STRING" id="1120996.SAMN02746066_00815"/>
<evidence type="ECO:0000256" key="2">
    <source>
        <dbReference type="ARBA" id="ARBA00022448"/>
    </source>
</evidence>
<evidence type="ECO:0000256" key="4">
    <source>
        <dbReference type="ARBA" id="ARBA00022573"/>
    </source>
</evidence>
<dbReference type="InterPro" id="IPR003705">
    <property type="entry name" value="CbiN"/>
</dbReference>
<comment type="function">
    <text evidence="10">Part of the energy-coupling factor (ECF) transporter complex CbiMNOQ involved in cobalt import.</text>
</comment>
<dbReference type="HAMAP" id="MF_00330">
    <property type="entry name" value="CbiN"/>
    <property type="match status" value="1"/>
</dbReference>
<name>A0A1M7G487_9FIRM</name>
<evidence type="ECO:0000256" key="5">
    <source>
        <dbReference type="ARBA" id="ARBA00022692"/>
    </source>
</evidence>
<dbReference type="GO" id="GO:0015087">
    <property type="term" value="F:cobalt ion transmembrane transporter activity"/>
    <property type="evidence" value="ECO:0007669"/>
    <property type="project" value="UniProtKB-UniRule"/>
</dbReference>
<dbReference type="Pfam" id="PF02553">
    <property type="entry name" value="CbiN"/>
    <property type="match status" value="1"/>
</dbReference>